<evidence type="ECO:0000313" key="3">
    <source>
        <dbReference type="Proteomes" id="UP001213907"/>
    </source>
</evidence>
<organism evidence="2 3">
    <name type="scientific">Afipia carboxydohydrogena</name>
    <name type="common">Pseudomonas carboxydohydrogena</name>
    <dbReference type="NCBI Taxonomy" id="290"/>
    <lineage>
        <taxon>Bacteria</taxon>
        <taxon>Pseudomonadati</taxon>
        <taxon>Pseudomonadota</taxon>
        <taxon>Alphaproteobacteria</taxon>
        <taxon>Hyphomicrobiales</taxon>
        <taxon>Nitrobacteraceae</taxon>
        <taxon>Afipia</taxon>
    </lineage>
</organism>
<dbReference type="Gene3D" id="3.30.450.20">
    <property type="entry name" value="PAS domain"/>
    <property type="match status" value="1"/>
</dbReference>
<dbReference type="InterPro" id="IPR000014">
    <property type="entry name" value="PAS"/>
</dbReference>
<protein>
    <submittedName>
        <fullName evidence="2">PAS domain-containing protein</fullName>
    </submittedName>
</protein>
<dbReference type="CDD" id="cd00130">
    <property type="entry name" value="PAS"/>
    <property type="match status" value="1"/>
</dbReference>
<keyword evidence="3" id="KW-1185">Reference proteome</keyword>
<proteinExistence type="predicted"/>
<name>A0ABY8BRW8_AFICR</name>
<feature type="domain" description="PAS fold-3" evidence="1">
    <location>
        <begin position="87"/>
        <end position="174"/>
    </location>
</feature>
<reference evidence="2 3" key="1">
    <citation type="submission" date="2022-11" db="EMBL/GenBank/DDBJ databases">
        <authorList>
            <person name="Siebert D."/>
            <person name="Busche T."/>
            <person name="Saydam E."/>
            <person name="Kalinowski J."/>
            <person name="Ruckert C."/>
            <person name="Blombach B."/>
        </authorList>
    </citation>
    <scope>NUCLEOTIDE SEQUENCE [LARGE SCALE GENOMIC DNA]</scope>
    <source>
        <strain evidence="2 3">DSM 1083</strain>
    </source>
</reference>
<evidence type="ECO:0000259" key="1">
    <source>
        <dbReference type="Pfam" id="PF08447"/>
    </source>
</evidence>
<dbReference type="InterPro" id="IPR035965">
    <property type="entry name" value="PAS-like_dom_sf"/>
</dbReference>
<dbReference type="EMBL" id="CP113162">
    <property type="protein sequence ID" value="WEF52745.1"/>
    <property type="molecule type" value="Genomic_DNA"/>
</dbReference>
<accession>A0ABY8BRW8</accession>
<gene>
    <name evidence="2" type="ORF">AFIC_001242</name>
</gene>
<dbReference type="Pfam" id="PF08447">
    <property type="entry name" value="PAS_3"/>
    <property type="match status" value="1"/>
</dbReference>
<dbReference type="InterPro" id="IPR013655">
    <property type="entry name" value="PAS_fold_3"/>
</dbReference>
<dbReference type="SUPFAM" id="SSF55785">
    <property type="entry name" value="PYP-like sensor domain (PAS domain)"/>
    <property type="match status" value="1"/>
</dbReference>
<dbReference type="RefSeq" id="WP_275248278.1">
    <property type="nucleotide sequence ID" value="NZ_BAABDX010000001.1"/>
</dbReference>
<sequence>MGRAISANGSLHYGHTGVCSDIFKRKPVGDLCLDIAKFAEDRDCRMLEYLMKLAATEAYECLDAPIEPHTQMKSFGVWDWDISSNLVYADAATARLFSVDPEKSKKGLDLRYFEASIHPDDMPKYSSALLAAATNGGDFEARYRLIVNGRLEWISAKGFCFLSKGKTPTRFPGVLMAM</sequence>
<dbReference type="Proteomes" id="UP001213907">
    <property type="component" value="Chromosome"/>
</dbReference>
<evidence type="ECO:0000313" key="2">
    <source>
        <dbReference type="EMBL" id="WEF52745.1"/>
    </source>
</evidence>